<protein>
    <submittedName>
        <fullName evidence="1">Uncharacterized protein</fullName>
    </submittedName>
</protein>
<dbReference type="Proteomes" id="UP000265520">
    <property type="component" value="Unassembled WGS sequence"/>
</dbReference>
<reference evidence="1 2" key="1">
    <citation type="journal article" date="2018" name="Front. Plant Sci.">
        <title>Red Clover (Trifolium pratense) and Zigzag Clover (T. medium) - A Picture of Genomic Similarities and Differences.</title>
        <authorList>
            <person name="Dluhosova J."/>
            <person name="Istvanek J."/>
            <person name="Nedelnik J."/>
            <person name="Repkova J."/>
        </authorList>
    </citation>
    <scope>NUCLEOTIDE SEQUENCE [LARGE SCALE GENOMIC DNA]</scope>
    <source>
        <strain evidence="2">cv. 10/8</strain>
        <tissue evidence="1">Leaf</tissue>
    </source>
</reference>
<proteinExistence type="predicted"/>
<name>A0A392TYR3_9FABA</name>
<dbReference type="AlphaFoldDB" id="A0A392TYR3"/>
<organism evidence="1 2">
    <name type="scientific">Trifolium medium</name>
    <dbReference type="NCBI Taxonomy" id="97028"/>
    <lineage>
        <taxon>Eukaryota</taxon>
        <taxon>Viridiplantae</taxon>
        <taxon>Streptophyta</taxon>
        <taxon>Embryophyta</taxon>
        <taxon>Tracheophyta</taxon>
        <taxon>Spermatophyta</taxon>
        <taxon>Magnoliopsida</taxon>
        <taxon>eudicotyledons</taxon>
        <taxon>Gunneridae</taxon>
        <taxon>Pentapetalae</taxon>
        <taxon>rosids</taxon>
        <taxon>fabids</taxon>
        <taxon>Fabales</taxon>
        <taxon>Fabaceae</taxon>
        <taxon>Papilionoideae</taxon>
        <taxon>50 kb inversion clade</taxon>
        <taxon>NPAAA clade</taxon>
        <taxon>Hologalegina</taxon>
        <taxon>IRL clade</taxon>
        <taxon>Trifolieae</taxon>
        <taxon>Trifolium</taxon>
    </lineage>
</organism>
<feature type="non-terminal residue" evidence="1">
    <location>
        <position position="79"/>
    </location>
</feature>
<sequence length="79" mass="8954">MNQKEIVNNNANEILQKTDAATITDLERQNEDDVVMVIAPERQNDNDFIHSASEEVLEEEIVQAHTDTAHNNTHTLDPD</sequence>
<comment type="caution">
    <text evidence="1">The sequence shown here is derived from an EMBL/GenBank/DDBJ whole genome shotgun (WGS) entry which is preliminary data.</text>
</comment>
<evidence type="ECO:0000313" key="2">
    <source>
        <dbReference type="Proteomes" id="UP000265520"/>
    </source>
</evidence>
<accession>A0A392TYR3</accession>
<dbReference type="EMBL" id="LXQA010668351">
    <property type="protein sequence ID" value="MCI65035.1"/>
    <property type="molecule type" value="Genomic_DNA"/>
</dbReference>
<evidence type="ECO:0000313" key="1">
    <source>
        <dbReference type="EMBL" id="MCI65035.1"/>
    </source>
</evidence>
<keyword evidence="2" id="KW-1185">Reference proteome</keyword>